<accession>A0A376B651</accession>
<feature type="transmembrane region" description="Helical" evidence="11">
    <location>
        <begin position="640"/>
        <end position="665"/>
    </location>
</feature>
<dbReference type="FunFam" id="1.20.1640.10:FF:000029">
    <property type="entry name" value="Putative Patched sphingolipid transporter"/>
    <property type="match status" value="1"/>
</dbReference>
<dbReference type="InterPro" id="IPR000731">
    <property type="entry name" value="SSD"/>
</dbReference>
<feature type="transmembrane region" description="Helical" evidence="11">
    <location>
        <begin position="273"/>
        <end position="296"/>
    </location>
</feature>
<evidence type="ECO:0000256" key="12">
    <source>
        <dbReference type="SAM" id="SignalP"/>
    </source>
</evidence>
<feature type="transmembrane region" description="Helical" evidence="11">
    <location>
        <begin position="778"/>
        <end position="796"/>
    </location>
</feature>
<keyword evidence="9" id="KW-1015">Disulfide bond</keyword>
<dbReference type="SUPFAM" id="SSF82866">
    <property type="entry name" value="Multidrug efflux transporter AcrB transmembrane domain"/>
    <property type="match status" value="2"/>
</dbReference>
<evidence type="ECO:0000256" key="1">
    <source>
        <dbReference type="ARBA" id="ARBA00004141"/>
    </source>
</evidence>
<evidence type="ECO:0000256" key="9">
    <source>
        <dbReference type="ARBA" id="ARBA00023157"/>
    </source>
</evidence>
<keyword evidence="6 11" id="KW-1133">Transmembrane helix</keyword>
<dbReference type="InterPro" id="IPR053958">
    <property type="entry name" value="HMGCR/SNAP/NPC1-like_SSD"/>
</dbReference>
<dbReference type="Gene3D" id="1.20.1640.10">
    <property type="entry name" value="Multidrug efflux transporter AcrB transmembrane domain"/>
    <property type="match status" value="2"/>
</dbReference>
<feature type="transmembrane region" description="Helical" evidence="11">
    <location>
        <begin position="1016"/>
        <end position="1044"/>
    </location>
</feature>
<feature type="transmembrane region" description="Helical" evidence="11">
    <location>
        <begin position="361"/>
        <end position="381"/>
    </location>
</feature>
<dbReference type="PANTHER" id="PTHR45727">
    <property type="entry name" value="NPC INTRACELLULAR CHOLESTEROL TRANSPORTER 1"/>
    <property type="match status" value="1"/>
</dbReference>
<evidence type="ECO:0000256" key="2">
    <source>
        <dbReference type="ARBA" id="ARBA00005585"/>
    </source>
</evidence>
<keyword evidence="8 11" id="KW-0472">Membrane</keyword>
<evidence type="ECO:0000256" key="6">
    <source>
        <dbReference type="ARBA" id="ARBA00022989"/>
    </source>
</evidence>
<feature type="transmembrane region" description="Helical" evidence="11">
    <location>
        <begin position="714"/>
        <end position="740"/>
    </location>
</feature>
<feature type="transmembrane region" description="Helical" evidence="11">
    <location>
        <begin position="1124"/>
        <end position="1150"/>
    </location>
</feature>
<dbReference type="GO" id="GO:0016020">
    <property type="term" value="C:membrane"/>
    <property type="evidence" value="ECO:0007669"/>
    <property type="project" value="UniProtKB-SubCell"/>
</dbReference>
<keyword evidence="7" id="KW-0445">Lipid transport</keyword>
<gene>
    <name evidence="14" type="ORF">SCODWIG_01914</name>
</gene>
<evidence type="ECO:0000256" key="5">
    <source>
        <dbReference type="ARBA" id="ARBA00022729"/>
    </source>
</evidence>
<evidence type="ECO:0000256" key="4">
    <source>
        <dbReference type="ARBA" id="ARBA00022692"/>
    </source>
</evidence>
<sequence length="1195" mass="135416">MMLNNKLVYILILFLNTFTIIVNAQFCAIYDNCGKKSLFGQDLPCPKNETFSPAPADKEVVELLASFCGEEWLDEEYLCCTKPQVEKLKENLQKAGNIIASCPACLKNFKNLFCHFTCSPNQREFVNVTKTQLSYDKKAELVAELDVFMNDTWASIFYDSCKNVKFSATNGYAMDLIGGGAKNYSQFLKFLGDEKPLIGGSPFQINYIYNLSSNATNKNCLSSFSYRNFNETTPLNCDDPNYKCTCSDCESSCPDFQNDAQKNTCNIGKLPCFSFGVLITYFVAFVSIGVWHMYYFKKKKQQNSILSNEEDQAQNDTLNTRIESSDSLFQQYASRNEHGPSLLVSEYVGEVARFCTTQASLVLSVSAIIVSLLTFCMFQFGELELNPVKLWVSESSEKYKEKLYFDEKFGPFYRTEQIFVVNSSTQDQDSIFTDYSTVSWWFDVEKNITTLLGGNTTYQDLCFRPTEDSPCVLESFTGYFSNILPSENSWKSELKACSNSPVTCLPPFQQPLKPSLLFSNDTDVLASKAFVVTLLVDEHSARAIEWEGKLEEYLLNLEIPDDIRISFNTEMSLEKELSGNNDISVVIISYLLMFLYASWALKTKNSPTRFMLGFVGILIVLFSITSAAGILSLFGIKSTLIIAEVIPFLILAIGVDNIFLIINEYERINPTLPLEIRITQAVKKIAPSVVMSFICQFSCFLISSIVSMPAVRNFALYSATSLLFNITLQLTTFISILTVYEKSKTSSIRLYDQDTQNESLLEGKFYQFYNTFVLKRRGIILAVFLTFSSIMLLFLPNIELGLDQKMAVPQDSYLVQYFKDLYDYLNVGPPVYFVVKDLNVTERIDQQKLCGRYTTCNEMSLANVLEVENKLTSITEPVANWLDDFFMYLNPELDQCCSYKKGTHDACPPSFPPRRCETCYKEGEWEYNMNGFPEGAEFMEYFQMWITAPSEPCPLGGKAPYSRSVFYNSSDIIASVFRTAHSPLRSQEDFINAYRDSEIITSKLNKNMDVFAYSPFYIFFVQYSSLVKLTMGLLVFALFIIYVVSKIFIGSTKNSLILISTILLILIDIGGIMSIKKIPLNAVSLVNLVICVGISVEFCVHIVRKFAFVEREVAIDNNSRVLNCMVTVGKAVFWGITLTKLIGVFVLGFAKSKIFQVFYFRMWFSLIVLSALHSLILLPVLLSMYGGKECFISVQ</sequence>
<dbReference type="GO" id="GO:0015918">
    <property type="term" value="P:sterol transport"/>
    <property type="evidence" value="ECO:0007669"/>
    <property type="project" value="TreeGrafter"/>
</dbReference>
<reference evidence="15" key="1">
    <citation type="submission" date="2018-06" db="EMBL/GenBank/DDBJ databases">
        <authorList>
            <person name="Guldener U."/>
        </authorList>
    </citation>
    <scope>NUCLEOTIDE SEQUENCE [LARGE SCALE GENOMIC DNA]</scope>
    <source>
        <strain evidence="15">UTAD17</strain>
    </source>
</reference>
<evidence type="ECO:0000256" key="7">
    <source>
        <dbReference type="ARBA" id="ARBA00023055"/>
    </source>
</evidence>
<name>A0A376B651_9ASCO</name>
<feature type="transmembrane region" description="Helical" evidence="11">
    <location>
        <begin position="583"/>
        <end position="601"/>
    </location>
</feature>
<keyword evidence="4 11" id="KW-0812">Transmembrane</keyword>
<evidence type="ECO:0000259" key="13">
    <source>
        <dbReference type="PROSITE" id="PS50156"/>
    </source>
</evidence>
<dbReference type="InterPro" id="IPR053956">
    <property type="entry name" value="NPC1_MLD"/>
</dbReference>
<keyword evidence="15" id="KW-1185">Reference proteome</keyword>
<feature type="transmembrane region" description="Helical" evidence="11">
    <location>
        <begin position="1162"/>
        <end position="1182"/>
    </location>
</feature>
<feature type="transmembrane region" description="Helical" evidence="11">
    <location>
        <begin position="685"/>
        <end position="708"/>
    </location>
</feature>
<evidence type="ECO:0000313" key="15">
    <source>
        <dbReference type="Proteomes" id="UP000262825"/>
    </source>
</evidence>
<dbReference type="Pfam" id="PF16414">
    <property type="entry name" value="NPC1_N"/>
    <property type="match status" value="1"/>
</dbReference>
<dbReference type="PANTHER" id="PTHR45727:SF2">
    <property type="entry name" value="NPC INTRACELLULAR CHOLESTEROL TRANSPORTER 1"/>
    <property type="match status" value="1"/>
</dbReference>
<dbReference type="Pfam" id="PF12349">
    <property type="entry name" value="Sterol-sensing"/>
    <property type="match status" value="1"/>
</dbReference>
<keyword evidence="5 12" id="KW-0732">Signal</keyword>
<dbReference type="InterPro" id="IPR032190">
    <property type="entry name" value="NPC1_N"/>
</dbReference>
<feature type="signal peptide" evidence="12">
    <location>
        <begin position="1"/>
        <end position="24"/>
    </location>
</feature>
<evidence type="ECO:0000256" key="11">
    <source>
        <dbReference type="SAM" id="Phobius"/>
    </source>
</evidence>
<comment type="subcellular location">
    <subcellularLocation>
        <location evidence="1">Membrane</location>
        <topology evidence="1">Multi-pass membrane protein</topology>
    </subcellularLocation>
</comment>
<feature type="chain" id="PRO_5016590456" evidence="12">
    <location>
        <begin position="25"/>
        <end position="1195"/>
    </location>
</feature>
<dbReference type="EMBL" id="UFAJ01000283">
    <property type="protein sequence ID" value="SSD60153.1"/>
    <property type="molecule type" value="Genomic_DNA"/>
</dbReference>
<evidence type="ECO:0000313" key="14">
    <source>
        <dbReference type="EMBL" id="SSD60153.1"/>
    </source>
</evidence>
<dbReference type="Pfam" id="PF22314">
    <property type="entry name" value="NPC1_MLD"/>
    <property type="match status" value="1"/>
</dbReference>
<feature type="transmembrane region" description="Helical" evidence="11">
    <location>
        <begin position="1081"/>
        <end position="1103"/>
    </location>
</feature>
<dbReference type="PROSITE" id="PS50156">
    <property type="entry name" value="SSD"/>
    <property type="match status" value="1"/>
</dbReference>
<evidence type="ECO:0000256" key="3">
    <source>
        <dbReference type="ARBA" id="ARBA00022448"/>
    </source>
</evidence>
<dbReference type="OrthoDB" id="6510177at2759"/>
<protein>
    <submittedName>
        <fullName evidence="14">Related to Niemann-Pick type C-related protein 1</fullName>
    </submittedName>
</protein>
<evidence type="ECO:0000256" key="10">
    <source>
        <dbReference type="ARBA" id="ARBA00023180"/>
    </source>
</evidence>
<organism evidence="14 15">
    <name type="scientific">Saccharomycodes ludwigii</name>
    <dbReference type="NCBI Taxonomy" id="36035"/>
    <lineage>
        <taxon>Eukaryota</taxon>
        <taxon>Fungi</taxon>
        <taxon>Dikarya</taxon>
        <taxon>Ascomycota</taxon>
        <taxon>Saccharomycotina</taxon>
        <taxon>Saccharomycetes</taxon>
        <taxon>Saccharomycodales</taxon>
        <taxon>Saccharomycodaceae</taxon>
        <taxon>Saccharomycodes</taxon>
    </lineage>
</organism>
<feature type="domain" description="SSD" evidence="13">
    <location>
        <begin position="582"/>
        <end position="739"/>
    </location>
</feature>
<comment type="similarity">
    <text evidence="2">Belongs to the patched family.</text>
</comment>
<dbReference type="Proteomes" id="UP000262825">
    <property type="component" value="Unassembled WGS sequence"/>
</dbReference>
<dbReference type="VEuPathDB" id="FungiDB:SCODWIG_01914"/>
<keyword evidence="10" id="KW-0325">Glycoprotein</keyword>
<dbReference type="AlphaFoldDB" id="A0A376B651"/>
<dbReference type="GO" id="GO:0032934">
    <property type="term" value="F:sterol binding"/>
    <property type="evidence" value="ECO:0007669"/>
    <property type="project" value="TreeGrafter"/>
</dbReference>
<keyword evidence="3" id="KW-0813">Transport</keyword>
<evidence type="ECO:0000256" key="8">
    <source>
        <dbReference type="ARBA" id="ARBA00023136"/>
    </source>
</evidence>
<feature type="transmembrane region" description="Helical" evidence="11">
    <location>
        <begin position="1056"/>
        <end position="1075"/>
    </location>
</feature>
<feature type="transmembrane region" description="Helical" evidence="11">
    <location>
        <begin position="610"/>
        <end position="634"/>
    </location>
</feature>
<proteinExistence type="inferred from homology"/>